<dbReference type="InterPro" id="IPR002594">
    <property type="entry name" value="GH12"/>
</dbReference>
<dbReference type="Pfam" id="PF01670">
    <property type="entry name" value="Glyco_hydro_12"/>
    <property type="match status" value="1"/>
</dbReference>
<dbReference type="PANTHER" id="PTHR34002:SF9">
    <property type="entry name" value="XYLOGLUCAN-SPECIFIC ENDO-BETA-1,4-GLUCANASE A"/>
    <property type="match status" value="1"/>
</dbReference>
<dbReference type="GO" id="GO:0000272">
    <property type="term" value="P:polysaccharide catabolic process"/>
    <property type="evidence" value="ECO:0007669"/>
    <property type="project" value="UniProtKB-KW"/>
</dbReference>
<organism evidence="4 5">
    <name type="scientific">Fusarium heterosporum</name>
    <dbReference type="NCBI Taxonomy" id="42747"/>
    <lineage>
        <taxon>Eukaryota</taxon>
        <taxon>Fungi</taxon>
        <taxon>Dikarya</taxon>
        <taxon>Ascomycota</taxon>
        <taxon>Pezizomycotina</taxon>
        <taxon>Sordariomycetes</taxon>
        <taxon>Hypocreomycetidae</taxon>
        <taxon>Hypocreales</taxon>
        <taxon>Nectriaceae</taxon>
        <taxon>Fusarium</taxon>
        <taxon>Fusarium heterosporum species complex</taxon>
    </lineage>
</organism>
<comment type="similarity">
    <text evidence="1 2">Belongs to the glycosyl hydrolase 12 (cellulase H) family.</text>
</comment>
<dbReference type="Gene3D" id="2.60.120.180">
    <property type="match status" value="1"/>
</dbReference>
<dbReference type="PANTHER" id="PTHR34002">
    <property type="entry name" value="BLR1656 PROTEIN"/>
    <property type="match status" value="1"/>
</dbReference>
<feature type="chain" id="PRO_5034017248" evidence="3">
    <location>
        <begin position="18"/>
        <end position="250"/>
    </location>
</feature>
<evidence type="ECO:0000313" key="5">
    <source>
        <dbReference type="Proteomes" id="UP000567885"/>
    </source>
</evidence>
<reference evidence="4 5" key="1">
    <citation type="submission" date="2020-05" db="EMBL/GenBank/DDBJ databases">
        <title>Identification and distribution of gene clusters putatively required for synthesis of sphingolipid metabolism inhibitors in phylogenetically diverse species of the filamentous fungus Fusarium.</title>
        <authorList>
            <person name="Kim H.-S."/>
            <person name="Busman M."/>
            <person name="Brown D.W."/>
            <person name="Divon H."/>
            <person name="Uhlig S."/>
            <person name="Proctor R.H."/>
        </authorList>
    </citation>
    <scope>NUCLEOTIDE SEQUENCE [LARGE SCALE GENOMIC DNA]</scope>
    <source>
        <strain evidence="4 5">NRRL 20693</strain>
    </source>
</reference>
<keyword evidence="2" id="KW-0624">Polysaccharide degradation</keyword>
<evidence type="ECO:0000256" key="2">
    <source>
        <dbReference type="RuleBase" id="RU361163"/>
    </source>
</evidence>
<evidence type="ECO:0000313" key="4">
    <source>
        <dbReference type="EMBL" id="KAF5664298.1"/>
    </source>
</evidence>
<dbReference type="InterPro" id="IPR013320">
    <property type="entry name" value="ConA-like_dom_sf"/>
</dbReference>
<dbReference type="OrthoDB" id="95118at2759"/>
<proteinExistence type="inferred from homology"/>
<accession>A0A8H5T734</accession>
<gene>
    <name evidence="4" type="ORF">FHETE_7181</name>
</gene>
<keyword evidence="2" id="KW-0378">Hydrolase</keyword>
<comment type="caution">
    <text evidence="4">The sequence shown here is derived from an EMBL/GenBank/DDBJ whole genome shotgun (WGS) entry which is preliminary data.</text>
</comment>
<dbReference type="EMBL" id="JAAGWQ010000135">
    <property type="protein sequence ID" value="KAF5664298.1"/>
    <property type="molecule type" value="Genomic_DNA"/>
</dbReference>
<dbReference type="InterPro" id="IPR013319">
    <property type="entry name" value="GH11/12"/>
</dbReference>
<keyword evidence="5" id="KW-1185">Reference proteome</keyword>
<dbReference type="AlphaFoldDB" id="A0A8H5T734"/>
<protein>
    <submittedName>
        <fullName evidence="4">Murein transglycosylase</fullName>
    </submittedName>
</protein>
<sequence length="250" mass="26765">MKFFGVVSAFLAAVASASPATPSKTLDKRATTWCEAFGSVQTAGYTVYHNNWGRGEATSGSQCTTFNSYKSGSFSWSTSWSWAGGDIHVKSYSNVALENINKKVSAIKSIPTKWTWRYSGSNMVADVAYDLWLAPSVGAANKYEIMIWVGSYGGAGPISDHGSTPLATLDINGAQWKLFRGPNGDTTVFSFVATKNQGNFQGDLLPFLTYLTKNQGVSSSYVATSFQAGTEPFVGSNCVFATSAYSLSVN</sequence>
<feature type="signal peptide" evidence="3">
    <location>
        <begin position="1"/>
        <end position="17"/>
    </location>
</feature>
<dbReference type="Proteomes" id="UP000567885">
    <property type="component" value="Unassembled WGS sequence"/>
</dbReference>
<name>A0A8H5T734_FUSHE</name>
<evidence type="ECO:0000256" key="3">
    <source>
        <dbReference type="SAM" id="SignalP"/>
    </source>
</evidence>
<keyword evidence="2" id="KW-0326">Glycosidase</keyword>
<dbReference type="GO" id="GO:0008810">
    <property type="term" value="F:cellulase activity"/>
    <property type="evidence" value="ECO:0007669"/>
    <property type="project" value="InterPro"/>
</dbReference>
<keyword evidence="3" id="KW-0732">Signal</keyword>
<evidence type="ECO:0000256" key="1">
    <source>
        <dbReference type="ARBA" id="ARBA00005519"/>
    </source>
</evidence>
<keyword evidence="2" id="KW-0119">Carbohydrate metabolism</keyword>
<dbReference type="SUPFAM" id="SSF49899">
    <property type="entry name" value="Concanavalin A-like lectins/glucanases"/>
    <property type="match status" value="1"/>
</dbReference>